<dbReference type="PROSITE" id="PS50173">
    <property type="entry name" value="UMUC"/>
    <property type="match status" value="1"/>
</dbReference>
<dbReference type="InterPro" id="IPR036775">
    <property type="entry name" value="DNA_pol_Y-fam_lit_finger_sf"/>
</dbReference>
<dbReference type="RefSeq" id="WP_187570508.1">
    <property type="nucleotide sequence ID" value="NZ_CP060711.1"/>
</dbReference>
<dbReference type="Gene3D" id="3.40.1170.60">
    <property type="match status" value="1"/>
</dbReference>
<dbReference type="SUPFAM" id="SSF56672">
    <property type="entry name" value="DNA/RNA polymerases"/>
    <property type="match status" value="1"/>
</dbReference>
<keyword evidence="2" id="KW-0227">DNA damage</keyword>
<keyword evidence="5" id="KW-0742">SOS response</keyword>
<dbReference type="Pfam" id="PF00817">
    <property type="entry name" value="IMS"/>
    <property type="match status" value="1"/>
</dbReference>
<dbReference type="GO" id="GO:0006281">
    <property type="term" value="P:DNA repair"/>
    <property type="evidence" value="ECO:0007669"/>
    <property type="project" value="UniProtKB-KW"/>
</dbReference>
<dbReference type="InterPro" id="IPR043128">
    <property type="entry name" value="Rev_trsase/Diguanyl_cyclase"/>
</dbReference>
<dbReference type="KEGG" id="tbv:H9L17_00680"/>
<dbReference type="Gene3D" id="3.30.70.270">
    <property type="match status" value="1"/>
</dbReference>
<dbReference type="GO" id="GO:0005829">
    <property type="term" value="C:cytosol"/>
    <property type="evidence" value="ECO:0007669"/>
    <property type="project" value="TreeGrafter"/>
</dbReference>
<keyword evidence="8" id="KW-1185">Reference proteome</keyword>
<dbReference type="AlphaFoldDB" id="A0A7G9QTS0"/>
<accession>A0A7G9QTS0</accession>
<dbReference type="InterPro" id="IPR043502">
    <property type="entry name" value="DNA/RNA_pol_sf"/>
</dbReference>
<dbReference type="GO" id="GO:0003684">
    <property type="term" value="F:damaged DNA binding"/>
    <property type="evidence" value="ECO:0007669"/>
    <property type="project" value="InterPro"/>
</dbReference>
<name>A0A7G9QTS0_9GAMM</name>
<dbReference type="CDD" id="cd01700">
    <property type="entry name" value="PolY_Pol_V_umuC"/>
    <property type="match status" value="1"/>
</dbReference>
<dbReference type="GO" id="GO:0003887">
    <property type="term" value="F:DNA-directed DNA polymerase activity"/>
    <property type="evidence" value="ECO:0007669"/>
    <property type="project" value="TreeGrafter"/>
</dbReference>
<dbReference type="Pfam" id="PF11799">
    <property type="entry name" value="IMS_C"/>
    <property type="match status" value="1"/>
</dbReference>
<evidence type="ECO:0000256" key="2">
    <source>
        <dbReference type="ARBA" id="ARBA00022763"/>
    </source>
</evidence>
<dbReference type="Proteomes" id="UP000515977">
    <property type="component" value="Chromosome"/>
</dbReference>
<organism evidence="7 8">
    <name type="scientific">Thermomonas brevis</name>
    <dbReference type="NCBI Taxonomy" id="215691"/>
    <lineage>
        <taxon>Bacteria</taxon>
        <taxon>Pseudomonadati</taxon>
        <taxon>Pseudomonadota</taxon>
        <taxon>Gammaproteobacteria</taxon>
        <taxon>Lysobacterales</taxon>
        <taxon>Lysobacteraceae</taxon>
        <taxon>Thermomonas</taxon>
    </lineage>
</organism>
<dbReference type="SUPFAM" id="SSF100879">
    <property type="entry name" value="Lesion bypass DNA polymerase (Y-family), little finger domain"/>
    <property type="match status" value="1"/>
</dbReference>
<sequence length="420" mass="46190">MFGLVDGNNFYASCERAFKPELQGEPVCVLSNNDGCVIARSQECKDLGIGMGQPIHEVSPALRRRLRIFSANFALYGDLSGRVVSILRDQFARVAVYSIDESFVDFQGIPAEQREQVAAGVRARIRQWVGIPCCVGIGPTKTLAKLANKLAKKTPHGVVTVLPGDAVLEKFPAEDVWGVGRRLTARLGAEGILTAADLSRADPETLRARYGVVLARTQRELQGIACANLEESEPDRKQIVVSRSFGSEVVALDDLQQAVATFSQRACEKLRARSLHANGVWVWCNTNPFKPDAPQYHPSGAMPLITPTSDTREVLRLAQHLVRAMYREGYRYKKAGVGLLDLTHGDHQQGDLFALADPRSKSLMEVMDRANARFGRGALGLASSAWRPRKGALERPLWGMNQTALSGRYTTSWHELAIAR</sequence>
<feature type="domain" description="UmuC" evidence="6">
    <location>
        <begin position="2"/>
        <end position="180"/>
    </location>
</feature>
<dbReference type="EMBL" id="CP060711">
    <property type="protein sequence ID" value="QNN46745.1"/>
    <property type="molecule type" value="Genomic_DNA"/>
</dbReference>
<dbReference type="PANTHER" id="PTHR11076:SF34">
    <property type="entry name" value="PROTEIN UMUC"/>
    <property type="match status" value="1"/>
</dbReference>
<evidence type="ECO:0000313" key="7">
    <source>
        <dbReference type="EMBL" id="QNN46745.1"/>
    </source>
</evidence>
<dbReference type="InterPro" id="IPR017961">
    <property type="entry name" value="DNA_pol_Y-fam_little_finger"/>
</dbReference>
<keyword evidence="4" id="KW-0234">DNA repair</keyword>
<dbReference type="Gene3D" id="3.30.1490.100">
    <property type="entry name" value="DNA polymerase, Y-family, little finger domain"/>
    <property type="match status" value="1"/>
</dbReference>
<proteinExistence type="inferred from homology"/>
<comment type="similarity">
    <text evidence="1">Belongs to the DNA polymerase type-Y family.</text>
</comment>
<dbReference type="InterPro" id="IPR050116">
    <property type="entry name" value="DNA_polymerase-Y"/>
</dbReference>
<gene>
    <name evidence="7" type="ORF">H9L17_00680</name>
</gene>
<dbReference type="Pfam" id="PF13438">
    <property type="entry name" value="DUF4113"/>
    <property type="match status" value="1"/>
</dbReference>
<dbReference type="InterPro" id="IPR025188">
    <property type="entry name" value="DUF4113"/>
</dbReference>
<evidence type="ECO:0000256" key="3">
    <source>
        <dbReference type="ARBA" id="ARBA00023199"/>
    </source>
</evidence>
<protein>
    <submittedName>
        <fullName evidence="7">Y-family DNA polymerase</fullName>
    </submittedName>
</protein>
<dbReference type="GO" id="GO:0042276">
    <property type="term" value="P:error-prone translesion synthesis"/>
    <property type="evidence" value="ECO:0007669"/>
    <property type="project" value="TreeGrafter"/>
</dbReference>
<dbReference type="InterPro" id="IPR001126">
    <property type="entry name" value="UmuC"/>
</dbReference>
<evidence type="ECO:0000259" key="6">
    <source>
        <dbReference type="PROSITE" id="PS50173"/>
    </source>
</evidence>
<evidence type="ECO:0000313" key="8">
    <source>
        <dbReference type="Proteomes" id="UP000515977"/>
    </source>
</evidence>
<dbReference type="Gene3D" id="1.10.150.20">
    <property type="entry name" value="5' to 3' exonuclease, C-terminal subdomain"/>
    <property type="match status" value="1"/>
</dbReference>
<evidence type="ECO:0000256" key="5">
    <source>
        <dbReference type="ARBA" id="ARBA00023236"/>
    </source>
</evidence>
<evidence type="ECO:0000256" key="4">
    <source>
        <dbReference type="ARBA" id="ARBA00023204"/>
    </source>
</evidence>
<reference evidence="7 8" key="1">
    <citation type="submission" date="2020-08" db="EMBL/GenBank/DDBJ databases">
        <title>Genome sequence of Thermomonas brevis KACC 16975T.</title>
        <authorList>
            <person name="Hyun D.-W."/>
            <person name="Bae J.-W."/>
        </authorList>
    </citation>
    <scope>NUCLEOTIDE SEQUENCE [LARGE SCALE GENOMIC DNA]</scope>
    <source>
        <strain evidence="7 8">KACC 16975</strain>
    </source>
</reference>
<keyword evidence="3" id="KW-0741">SOS mutagenesis</keyword>
<dbReference type="PANTHER" id="PTHR11076">
    <property type="entry name" value="DNA REPAIR POLYMERASE UMUC / TRANSFERASE FAMILY MEMBER"/>
    <property type="match status" value="1"/>
</dbReference>
<evidence type="ECO:0000256" key="1">
    <source>
        <dbReference type="ARBA" id="ARBA00010945"/>
    </source>
</evidence>
<dbReference type="GO" id="GO:0009432">
    <property type="term" value="P:SOS response"/>
    <property type="evidence" value="ECO:0007669"/>
    <property type="project" value="UniProtKB-KW"/>
</dbReference>